<gene>
    <name evidence="1" type="ORF">ACFPGP_03065</name>
</gene>
<comment type="caution">
    <text evidence="1">The sequence shown here is derived from an EMBL/GenBank/DDBJ whole genome shotgun (WGS) entry which is preliminary data.</text>
</comment>
<dbReference type="Proteomes" id="UP001596087">
    <property type="component" value="Unassembled WGS sequence"/>
</dbReference>
<feature type="non-terminal residue" evidence="1">
    <location>
        <position position="1"/>
    </location>
</feature>
<dbReference type="EMBL" id="JBHSKD010000003">
    <property type="protein sequence ID" value="MFC5175636.1"/>
    <property type="molecule type" value="Genomic_DNA"/>
</dbReference>
<evidence type="ECO:0000313" key="1">
    <source>
        <dbReference type="EMBL" id="MFC5175636.1"/>
    </source>
</evidence>
<accession>A0ABW0BEE9</accession>
<dbReference type="InterPro" id="IPR050141">
    <property type="entry name" value="GCL_type2/YbdK_subfam"/>
</dbReference>
<dbReference type="PANTHER" id="PTHR36510:SF3">
    <property type="entry name" value="CONSERVED PROTEIN"/>
    <property type="match status" value="1"/>
</dbReference>
<proteinExistence type="predicted"/>
<name>A0ABW0BEE9_9ACTN</name>
<dbReference type="InterPro" id="IPR014746">
    <property type="entry name" value="Gln_synth/guanido_kin_cat_dom"/>
</dbReference>
<organism evidence="1 2">
    <name type="scientific">Nocardioides taihuensis</name>
    <dbReference type="NCBI Taxonomy" id="1835606"/>
    <lineage>
        <taxon>Bacteria</taxon>
        <taxon>Bacillati</taxon>
        <taxon>Actinomycetota</taxon>
        <taxon>Actinomycetes</taxon>
        <taxon>Propionibacteriales</taxon>
        <taxon>Nocardioidaceae</taxon>
        <taxon>Nocardioides</taxon>
    </lineage>
</organism>
<dbReference type="Gene3D" id="3.30.590.20">
    <property type="match status" value="1"/>
</dbReference>
<protein>
    <submittedName>
        <fullName evidence="1">Glutamate--cysteine ligase</fullName>
    </submittedName>
</protein>
<sequence length="349" mass="38707">GNGVRPFRRDQPPTEASDEPDFLISIAGEERVHVLSPSVAPSSLCNSLTIRTVISPDDVAAYWNAAGCLAGIQVAVGANSPTFLGKLLWHETRIPLLEQSQDTRTEEQKAQMNRPRVWFGERWITSAFDLFEENARYFSALLPKIDEEDPLVALEGGGLPCLQELVLHNSTIFRWNRPVFDVADGRAQLGIENRVLPVGPTPADIAADCAFYIGLMRSFAEDERPLWTKLSFDAAEENFHTCSQNGITATIYWPGLGLVSVTDLVLQRLLPLAQDGLARSQVDGKTSDLLLGNIEQRCVTKQNGATWQLNAIRQLEARNLNRREAIRDMTARYVDLSETGQPVHTWAGV</sequence>
<dbReference type="PANTHER" id="PTHR36510">
    <property type="entry name" value="GLUTAMATE--CYSTEINE LIGASE 2-RELATED"/>
    <property type="match status" value="1"/>
</dbReference>
<dbReference type="GO" id="GO:0016874">
    <property type="term" value="F:ligase activity"/>
    <property type="evidence" value="ECO:0007669"/>
    <property type="project" value="UniProtKB-KW"/>
</dbReference>
<reference evidence="2" key="1">
    <citation type="journal article" date="2019" name="Int. J. Syst. Evol. Microbiol.">
        <title>The Global Catalogue of Microorganisms (GCM) 10K type strain sequencing project: providing services to taxonomists for standard genome sequencing and annotation.</title>
        <authorList>
            <consortium name="The Broad Institute Genomics Platform"/>
            <consortium name="The Broad Institute Genome Sequencing Center for Infectious Disease"/>
            <person name="Wu L."/>
            <person name="Ma J."/>
        </authorList>
    </citation>
    <scope>NUCLEOTIDE SEQUENCE [LARGE SCALE GENOMIC DNA]</scope>
    <source>
        <strain evidence="2">DFY41</strain>
    </source>
</reference>
<keyword evidence="2" id="KW-1185">Reference proteome</keyword>
<keyword evidence="1" id="KW-0436">Ligase</keyword>
<dbReference type="SUPFAM" id="SSF55931">
    <property type="entry name" value="Glutamine synthetase/guanido kinase"/>
    <property type="match status" value="1"/>
</dbReference>
<evidence type="ECO:0000313" key="2">
    <source>
        <dbReference type="Proteomes" id="UP001596087"/>
    </source>
</evidence>